<reference evidence="2" key="1">
    <citation type="submission" date="2021-05" db="EMBL/GenBank/DDBJ databases">
        <authorList>
            <person name="Alioto T."/>
            <person name="Alioto T."/>
            <person name="Gomez Garrido J."/>
        </authorList>
    </citation>
    <scope>NUCLEOTIDE SEQUENCE</scope>
</reference>
<proteinExistence type="predicted"/>
<feature type="transmembrane region" description="Helical" evidence="1">
    <location>
        <begin position="20"/>
        <end position="38"/>
    </location>
</feature>
<name>A0A8D9EV29_9HEMI</name>
<protein>
    <submittedName>
        <fullName evidence="2">Uncharacterized protein</fullName>
    </submittedName>
</protein>
<sequence length="201" mass="23974">MEFSDRRLQKLVSLPTLKNAYYGLFHSILSYGILLWGHSSYNDKLFILQKKAIRILDHLPYNAHAKQSFIKLDILTFPSMFILHCLLYIKKNPDQYTSHSQIHHYETRNRDNLVLNRNRVNASRNGPSIHAIPMYNKIPPSIREMPLKPFKIKITEFFFKKTSVLHCGGFSFLRFRWNIDRDLYVGTYLIDTCLYFRFIFY</sequence>
<accession>A0A8D9EV29</accession>
<keyword evidence="1" id="KW-0812">Transmembrane</keyword>
<evidence type="ECO:0000313" key="2">
    <source>
        <dbReference type="EMBL" id="CAG6766094.1"/>
    </source>
</evidence>
<keyword evidence="1" id="KW-0472">Membrane</keyword>
<evidence type="ECO:0000256" key="1">
    <source>
        <dbReference type="SAM" id="Phobius"/>
    </source>
</evidence>
<keyword evidence="1" id="KW-1133">Transmembrane helix</keyword>
<feature type="transmembrane region" description="Helical" evidence="1">
    <location>
        <begin position="183"/>
        <end position="200"/>
    </location>
</feature>
<dbReference type="EMBL" id="HBUF01570054">
    <property type="protein sequence ID" value="CAG6766094.1"/>
    <property type="molecule type" value="Transcribed_RNA"/>
</dbReference>
<organism evidence="2">
    <name type="scientific">Cacopsylla melanoneura</name>
    <dbReference type="NCBI Taxonomy" id="428564"/>
    <lineage>
        <taxon>Eukaryota</taxon>
        <taxon>Metazoa</taxon>
        <taxon>Ecdysozoa</taxon>
        <taxon>Arthropoda</taxon>
        <taxon>Hexapoda</taxon>
        <taxon>Insecta</taxon>
        <taxon>Pterygota</taxon>
        <taxon>Neoptera</taxon>
        <taxon>Paraneoptera</taxon>
        <taxon>Hemiptera</taxon>
        <taxon>Sternorrhyncha</taxon>
        <taxon>Psylloidea</taxon>
        <taxon>Psyllidae</taxon>
        <taxon>Psyllinae</taxon>
        <taxon>Cacopsylla</taxon>
    </lineage>
</organism>
<dbReference type="AlphaFoldDB" id="A0A8D9EV29"/>